<name>A0A4Y9LFN0_9BRAD</name>
<comment type="caution">
    <text evidence="1">The sequence shown here is derived from an EMBL/GenBank/DDBJ whole genome shotgun (WGS) entry which is preliminary data.</text>
</comment>
<organism evidence="1 2">
    <name type="scientific">Bradyrhizobium niftali</name>
    <dbReference type="NCBI Taxonomy" id="2560055"/>
    <lineage>
        <taxon>Bacteria</taxon>
        <taxon>Pseudomonadati</taxon>
        <taxon>Pseudomonadota</taxon>
        <taxon>Alphaproteobacteria</taxon>
        <taxon>Hyphomicrobiales</taxon>
        <taxon>Nitrobacteraceae</taxon>
        <taxon>Bradyrhizobium</taxon>
    </lineage>
</organism>
<dbReference type="EMBL" id="SPQT01000027">
    <property type="protein sequence ID" value="TFV42271.1"/>
    <property type="molecule type" value="Genomic_DNA"/>
</dbReference>
<accession>A0A4Y9LFN0</accession>
<dbReference type="AlphaFoldDB" id="A0A4Y9LFN0"/>
<reference evidence="1 2" key="1">
    <citation type="submission" date="2019-03" db="EMBL/GenBank/DDBJ databases">
        <title>Bradyrhizobium diversity isolated from nodules of Chamaecrista fasciculata.</title>
        <authorList>
            <person name="Klepa M.S."/>
            <person name="Urquiaga M.O."/>
            <person name="Hungria M."/>
            <person name="Delamuta J.R."/>
        </authorList>
    </citation>
    <scope>NUCLEOTIDE SEQUENCE [LARGE SCALE GENOMIC DNA]</scope>
    <source>
        <strain evidence="1 2">CNPSo 3448</strain>
    </source>
</reference>
<dbReference type="Proteomes" id="UP000297966">
    <property type="component" value="Unassembled WGS sequence"/>
</dbReference>
<proteinExistence type="predicted"/>
<protein>
    <submittedName>
        <fullName evidence="1">NodY</fullName>
    </submittedName>
</protein>
<evidence type="ECO:0000313" key="1">
    <source>
        <dbReference type="EMBL" id="TFV42271.1"/>
    </source>
</evidence>
<sequence length="226" mass="24753">MAAARSRWLREKLLDVRAAGASASRAAMGAPCEPRRFVSVRSLLDRAARQISINLGMRVSSVSILQVYPRTLESAFSRVLVSGNSGRRRLRMPSHSGDSPNGSPVHRIQGASKMYKNQCDLMPLGCAIDEAPRIEGLPADVKTSTEMLDEAEKLRGADRFWLVQSPRRHLPAYLAQGIVRMTSANHEIASSRAKALARCRRGVPRSEGAWQRISVLISGSATSEFS</sequence>
<gene>
    <name evidence="1" type="ORF">E4K65_35085</name>
</gene>
<evidence type="ECO:0000313" key="2">
    <source>
        <dbReference type="Proteomes" id="UP000297966"/>
    </source>
</evidence>
<dbReference type="OrthoDB" id="8254675at2"/>
<keyword evidence="2" id="KW-1185">Reference proteome</keyword>